<feature type="transmembrane region" description="Helical" evidence="1">
    <location>
        <begin position="312"/>
        <end position="334"/>
    </location>
</feature>
<dbReference type="STRING" id="1814289.SAMN05216410_0553"/>
<feature type="transmembrane region" description="Helical" evidence="1">
    <location>
        <begin position="74"/>
        <end position="92"/>
    </location>
</feature>
<proteinExistence type="predicted"/>
<feature type="transmembrane region" description="Helical" evidence="1">
    <location>
        <begin position="281"/>
        <end position="300"/>
    </location>
</feature>
<keyword evidence="1" id="KW-0472">Membrane</keyword>
<reference evidence="2 3" key="1">
    <citation type="submission" date="2016-09" db="EMBL/GenBank/DDBJ databases">
        <authorList>
            <person name="Capua I."/>
            <person name="De Benedictis P."/>
            <person name="Joannis T."/>
            <person name="Lombin L.H."/>
            <person name="Cattoli G."/>
        </authorList>
    </citation>
    <scope>NUCLEOTIDE SEQUENCE [LARGE SCALE GENOMIC DNA]</scope>
    <source>
        <strain evidence="2 3">ISLP-3</strain>
    </source>
</reference>
<keyword evidence="1" id="KW-1133">Transmembrane helix</keyword>
<evidence type="ECO:0000256" key="1">
    <source>
        <dbReference type="SAM" id="Phobius"/>
    </source>
</evidence>
<dbReference type="GO" id="GO:0015501">
    <property type="term" value="F:glutamate:sodium symporter activity"/>
    <property type="evidence" value="ECO:0007669"/>
    <property type="project" value="InterPro"/>
</dbReference>
<evidence type="ECO:0000313" key="2">
    <source>
        <dbReference type="EMBL" id="SDB86568.1"/>
    </source>
</evidence>
<dbReference type="PANTHER" id="PTHR36178">
    <property type="entry name" value="SLR0625 PROTEIN"/>
    <property type="match status" value="1"/>
</dbReference>
<dbReference type="GO" id="GO:0015813">
    <property type="term" value="P:L-glutamate transmembrane transport"/>
    <property type="evidence" value="ECO:0007669"/>
    <property type="project" value="InterPro"/>
</dbReference>
<keyword evidence="3" id="KW-1185">Reference proteome</keyword>
<feature type="transmembrane region" description="Helical" evidence="1">
    <location>
        <begin position="177"/>
        <end position="201"/>
    </location>
</feature>
<accession>A0A1G6GXE8</accession>
<evidence type="ECO:0000313" key="3">
    <source>
        <dbReference type="Proteomes" id="UP000199039"/>
    </source>
</evidence>
<organism evidence="2 3">
    <name type="scientific">Sanguibacter gelidistatuariae</name>
    <dbReference type="NCBI Taxonomy" id="1814289"/>
    <lineage>
        <taxon>Bacteria</taxon>
        <taxon>Bacillati</taxon>
        <taxon>Actinomycetota</taxon>
        <taxon>Actinomycetes</taxon>
        <taxon>Micrococcales</taxon>
        <taxon>Sanguibacteraceae</taxon>
        <taxon>Sanguibacter</taxon>
    </lineage>
</organism>
<name>A0A1G6GXE8_9MICO</name>
<dbReference type="GO" id="GO:0016020">
    <property type="term" value="C:membrane"/>
    <property type="evidence" value="ECO:0007669"/>
    <property type="project" value="InterPro"/>
</dbReference>
<feature type="transmembrane region" description="Helical" evidence="1">
    <location>
        <begin position="410"/>
        <end position="430"/>
    </location>
</feature>
<feature type="transmembrane region" description="Helical" evidence="1">
    <location>
        <begin position="112"/>
        <end position="138"/>
    </location>
</feature>
<feature type="transmembrane region" description="Helical" evidence="1">
    <location>
        <begin position="36"/>
        <end position="54"/>
    </location>
</feature>
<feature type="transmembrane region" description="Helical" evidence="1">
    <location>
        <begin position="243"/>
        <end position="261"/>
    </location>
</feature>
<sequence>MVTIEYSEAQWVGVAFVFLGIVLGLAWLVRRYVPGLAALFIPSSVIAGFVILLIGPQLLGEWTGTGGLIPAQVIAVWSVLPGIFINIVFAAVMLGKRLPSLKNIWGASAPHFILGSVFSFGQFALGAFAVVLILTPIFGLTDLAGSILEMSFAGGHGTIAGMGPLLDDAGAGEVVDLGLGLATVSMVTGVIGGSLIVRYALKHPKIPVARQTPPTRAEGLDLSEVGIAPEDDHEPADAGMSSVTAAFMFISLAVAVAIAILELLRFAFGAVGLDIFDNFPLFPFTVIGGFLVQAIATKLGKDHYIDRRSVTGISSISLDALIASAIGTMSLAALGANIPALVILTVIAVAWSVFGMLFLGPRIHGPSWFEHSLADFGQSQGNVATGFILADMADPKHQTNTATAYGYKQLTYEPILGGGILTAFSVPLIIEWGSLVFGVISAVITVALVLWGMARNRASSGASREPAARTAS</sequence>
<dbReference type="AlphaFoldDB" id="A0A1G6GXE8"/>
<feature type="transmembrane region" description="Helical" evidence="1">
    <location>
        <begin position="340"/>
        <end position="359"/>
    </location>
</feature>
<dbReference type="RefSeq" id="WP_093180599.1">
    <property type="nucleotide sequence ID" value="NZ_FMYH01000001.1"/>
</dbReference>
<feature type="transmembrane region" description="Helical" evidence="1">
    <location>
        <begin position="436"/>
        <end position="454"/>
    </location>
</feature>
<dbReference type="EMBL" id="FMYH01000001">
    <property type="protein sequence ID" value="SDB86568.1"/>
    <property type="molecule type" value="Genomic_DNA"/>
</dbReference>
<dbReference type="OrthoDB" id="9801557at2"/>
<feature type="transmembrane region" description="Helical" evidence="1">
    <location>
        <begin position="12"/>
        <end position="29"/>
    </location>
</feature>
<gene>
    <name evidence="2" type="ORF">SAMN05216410_0553</name>
</gene>
<keyword evidence="1" id="KW-0812">Transmembrane</keyword>
<dbReference type="InterPro" id="IPR004445">
    <property type="entry name" value="GltS"/>
</dbReference>
<dbReference type="PANTHER" id="PTHR36178:SF1">
    <property type="entry name" value="SODIUM_GLUTAMATE SYMPORTER"/>
    <property type="match status" value="1"/>
</dbReference>
<dbReference type="Proteomes" id="UP000199039">
    <property type="component" value="Unassembled WGS sequence"/>
</dbReference>
<protein>
    <submittedName>
        <fullName evidence="2">Glutamate:Na+ symporter, ESS family</fullName>
    </submittedName>
</protein>